<gene>
    <name evidence="2" type="ORF">RM780_00580</name>
</gene>
<evidence type="ECO:0000313" key="3">
    <source>
        <dbReference type="Proteomes" id="UP001183388"/>
    </source>
</evidence>
<organism evidence="2 3">
    <name type="scientific">Streptomyces boetiae</name>
    <dbReference type="NCBI Taxonomy" id="3075541"/>
    <lineage>
        <taxon>Bacteria</taxon>
        <taxon>Bacillati</taxon>
        <taxon>Actinomycetota</taxon>
        <taxon>Actinomycetes</taxon>
        <taxon>Kitasatosporales</taxon>
        <taxon>Streptomycetaceae</taxon>
        <taxon>Streptomyces</taxon>
    </lineage>
</organism>
<accession>A0ABU2L1M0</accession>
<dbReference type="RefSeq" id="WP_311628372.1">
    <property type="nucleotide sequence ID" value="NZ_JAVREN010000001.1"/>
</dbReference>
<keyword evidence="3" id="KW-1185">Reference proteome</keyword>
<comment type="caution">
    <text evidence="2">The sequence shown here is derived from an EMBL/GenBank/DDBJ whole genome shotgun (WGS) entry which is preliminary data.</text>
</comment>
<feature type="domain" description="DUF397" evidence="1">
    <location>
        <begin position="30"/>
        <end position="82"/>
    </location>
</feature>
<protein>
    <submittedName>
        <fullName evidence="2">DUF397 domain-containing protein</fullName>
    </submittedName>
</protein>
<dbReference type="Proteomes" id="UP001183388">
    <property type="component" value="Unassembled WGS sequence"/>
</dbReference>
<reference evidence="3" key="1">
    <citation type="submission" date="2023-07" db="EMBL/GenBank/DDBJ databases">
        <title>30 novel species of actinomycetes from the DSMZ collection.</title>
        <authorList>
            <person name="Nouioui I."/>
        </authorList>
    </citation>
    <scope>NUCLEOTIDE SEQUENCE [LARGE SCALE GENOMIC DNA]</scope>
    <source>
        <strain evidence="3">DSM 44917</strain>
    </source>
</reference>
<dbReference type="InterPro" id="IPR007278">
    <property type="entry name" value="DUF397"/>
</dbReference>
<evidence type="ECO:0000313" key="2">
    <source>
        <dbReference type="EMBL" id="MDT0305461.1"/>
    </source>
</evidence>
<dbReference type="Pfam" id="PF04149">
    <property type="entry name" value="DUF397"/>
    <property type="match status" value="2"/>
</dbReference>
<dbReference type="EMBL" id="JAVREN010000001">
    <property type="protein sequence ID" value="MDT0305461.1"/>
    <property type="molecule type" value="Genomic_DNA"/>
</dbReference>
<feature type="domain" description="DUF397" evidence="1">
    <location>
        <begin position="10"/>
        <end position="28"/>
    </location>
</feature>
<sequence>MTLLNELLVLTWRKSSYSGPNGGDCVEVGTWRKSSYSSPNGGDCVEIRLGVPGAVPVRDSKNIGPALVFPAADWAGFLTAVRRGEL</sequence>
<name>A0ABU2L1M0_9ACTN</name>
<proteinExistence type="predicted"/>
<evidence type="ECO:0000259" key="1">
    <source>
        <dbReference type="Pfam" id="PF04149"/>
    </source>
</evidence>